<evidence type="ECO:0000259" key="14">
    <source>
        <dbReference type="PROSITE" id="PS51099"/>
    </source>
</evidence>
<feature type="transmembrane region" description="Helical" evidence="12">
    <location>
        <begin position="478"/>
        <end position="501"/>
    </location>
</feature>
<reference evidence="17" key="1">
    <citation type="journal article" date="2019" name="Int. J. Syst. Evol. Microbiol.">
        <title>The Global Catalogue of Microorganisms (GCM) 10K type strain sequencing project: providing services to taxonomists for standard genome sequencing and annotation.</title>
        <authorList>
            <consortium name="The Broad Institute Genomics Platform"/>
            <consortium name="The Broad Institute Genome Sequencing Center for Infectious Disease"/>
            <person name="Wu L."/>
            <person name="Ma J."/>
        </authorList>
    </citation>
    <scope>NUCLEOTIDE SEQUENCE [LARGE SCALE GENOMIC DNA]</scope>
    <source>
        <strain evidence="17">JCM 17687</strain>
    </source>
</reference>
<dbReference type="CDD" id="cd00211">
    <property type="entry name" value="PTS_IIA_fru"/>
    <property type="match status" value="1"/>
</dbReference>
<dbReference type="PROSITE" id="PS51094">
    <property type="entry name" value="PTS_EIIA_TYPE_2"/>
    <property type="match status" value="1"/>
</dbReference>
<evidence type="ECO:0000256" key="8">
    <source>
        <dbReference type="ARBA" id="ARBA00022692"/>
    </source>
</evidence>
<dbReference type="EMBL" id="BAABIW010000006">
    <property type="protein sequence ID" value="GAA5018155.1"/>
    <property type="molecule type" value="Genomic_DNA"/>
</dbReference>
<keyword evidence="2" id="KW-0813">Transport</keyword>
<dbReference type="InterPro" id="IPR016152">
    <property type="entry name" value="PTrfase/Anion_transptr"/>
</dbReference>
<feature type="transmembrane region" description="Helical" evidence="12">
    <location>
        <begin position="513"/>
        <end position="533"/>
    </location>
</feature>
<keyword evidence="17" id="KW-1185">Reference proteome</keyword>
<feature type="transmembrane region" description="Helical" evidence="12">
    <location>
        <begin position="436"/>
        <end position="458"/>
    </location>
</feature>
<dbReference type="InterPro" id="IPR036095">
    <property type="entry name" value="PTS_EIIB-like_sf"/>
</dbReference>
<evidence type="ECO:0000256" key="10">
    <source>
        <dbReference type="ARBA" id="ARBA00022989"/>
    </source>
</evidence>
<evidence type="ECO:0000256" key="6">
    <source>
        <dbReference type="ARBA" id="ARBA00022679"/>
    </source>
</evidence>
<keyword evidence="4" id="KW-0597">Phosphoprotein</keyword>
<name>A0ABP9J207_9MICO</name>
<evidence type="ECO:0000256" key="2">
    <source>
        <dbReference type="ARBA" id="ARBA00022448"/>
    </source>
</evidence>
<keyword evidence="9" id="KW-0418">Kinase</keyword>
<feature type="transmembrane region" description="Helical" evidence="12">
    <location>
        <begin position="568"/>
        <end position="589"/>
    </location>
</feature>
<evidence type="ECO:0000256" key="1">
    <source>
        <dbReference type="ARBA" id="ARBA00004429"/>
    </source>
</evidence>
<feature type="domain" description="PTS EIIA type-2" evidence="13">
    <location>
        <begin position="2"/>
        <end position="145"/>
    </location>
</feature>
<feature type="transmembrane region" description="Helical" evidence="12">
    <location>
        <begin position="604"/>
        <end position="621"/>
    </location>
</feature>
<feature type="domain" description="PTS EIIB type-2" evidence="14">
    <location>
        <begin position="196"/>
        <end position="291"/>
    </location>
</feature>
<proteinExistence type="predicted"/>
<keyword evidence="10 12" id="KW-1133">Transmembrane helix</keyword>
<protein>
    <submittedName>
        <fullName evidence="16">Fructose-specific PTS transporter subunit EIIC</fullName>
    </submittedName>
</protein>
<dbReference type="Proteomes" id="UP001500427">
    <property type="component" value="Unassembled WGS sequence"/>
</dbReference>
<dbReference type="CDD" id="cd05569">
    <property type="entry name" value="PTS_IIB_fructose"/>
    <property type="match status" value="1"/>
</dbReference>
<gene>
    <name evidence="16" type="ORF">GCM10023258_04790</name>
</gene>
<evidence type="ECO:0000256" key="7">
    <source>
        <dbReference type="ARBA" id="ARBA00022683"/>
    </source>
</evidence>
<feature type="transmembrane region" description="Helical" evidence="12">
    <location>
        <begin position="399"/>
        <end position="424"/>
    </location>
</feature>
<dbReference type="Pfam" id="PF00359">
    <property type="entry name" value="PTS_EIIA_2"/>
    <property type="match status" value="1"/>
</dbReference>
<keyword evidence="5" id="KW-0762">Sugar transport</keyword>
<evidence type="ECO:0000313" key="17">
    <source>
        <dbReference type="Proteomes" id="UP001500427"/>
    </source>
</evidence>
<dbReference type="InterPro" id="IPR002178">
    <property type="entry name" value="PTS_EIIA_type-2_dom"/>
</dbReference>
<dbReference type="Pfam" id="PF02302">
    <property type="entry name" value="PTS_IIB"/>
    <property type="match status" value="1"/>
</dbReference>
<comment type="caution">
    <text evidence="16">The sequence shown here is derived from an EMBL/GenBank/DDBJ whole genome shotgun (WGS) entry which is preliminary data.</text>
</comment>
<comment type="subcellular location">
    <subcellularLocation>
        <location evidence="1">Cell inner membrane</location>
        <topology evidence="1">Multi-pass membrane protein</topology>
    </subcellularLocation>
</comment>
<dbReference type="SUPFAM" id="SSF55804">
    <property type="entry name" value="Phoshotransferase/anion transport protein"/>
    <property type="match status" value="1"/>
</dbReference>
<dbReference type="NCBIfam" id="TIGR01427">
    <property type="entry name" value="PTS_IIC_fructo"/>
    <property type="match status" value="1"/>
</dbReference>
<evidence type="ECO:0000259" key="13">
    <source>
        <dbReference type="PROSITE" id="PS51094"/>
    </source>
</evidence>
<evidence type="ECO:0000256" key="12">
    <source>
        <dbReference type="SAM" id="Phobius"/>
    </source>
</evidence>
<dbReference type="InterPro" id="IPR013014">
    <property type="entry name" value="PTS_EIIC_2"/>
</dbReference>
<dbReference type="Gene3D" id="3.40.930.10">
    <property type="entry name" value="Mannitol-specific EII, Chain A"/>
    <property type="match status" value="1"/>
</dbReference>
<dbReference type="InterPro" id="IPR050864">
    <property type="entry name" value="Bacterial_PTS_Sugar_Transport"/>
</dbReference>
<dbReference type="PROSITE" id="PS51099">
    <property type="entry name" value="PTS_EIIB_TYPE_2"/>
    <property type="match status" value="1"/>
</dbReference>
<evidence type="ECO:0000313" key="16">
    <source>
        <dbReference type="EMBL" id="GAA5018155.1"/>
    </source>
</evidence>
<keyword evidence="3" id="KW-1003">Cell membrane</keyword>
<dbReference type="PROSITE" id="PS51104">
    <property type="entry name" value="PTS_EIIC_TYPE_2"/>
    <property type="match status" value="1"/>
</dbReference>
<dbReference type="Pfam" id="PF02378">
    <property type="entry name" value="PTS_EIIC"/>
    <property type="match status" value="1"/>
</dbReference>
<feature type="transmembrane region" description="Helical" evidence="12">
    <location>
        <begin position="545"/>
        <end position="561"/>
    </location>
</feature>
<keyword evidence="6" id="KW-0808">Transferase</keyword>
<accession>A0ABP9J207</accession>
<evidence type="ECO:0000256" key="5">
    <source>
        <dbReference type="ARBA" id="ARBA00022597"/>
    </source>
</evidence>
<evidence type="ECO:0000256" key="4">
    <source>
        <dbReference type="ARBA" id="ARBA00022553"/>
    </source>
</evidence>
<feature type="domain" description="PTS EIIC type-2" evidence="15">
    <location>
        <begin position="333"/>
        <end position="697"/>
    </location>
</feature>
<evidence type="ECO:0000256" key="3">
    <source>
        <dbReference type="ARBA" id="ARBA00022475"/>
    </source>
</evidence>
<dbReference type="RefSeq" id="WP_345505827.1">
    <property type="nucleotide sequence ID" value="NZ_BAABIW010000006.1"/>
</dbReference>
<dbReference type="InterPro" id="IPR013011">
    <property type="entry name" value="PTS_EIIB_2"/>
</dbReference>
<dbReference type="InterPro" id="IPR003352">
    <property type="entry name" value="PTS_EIIC"/>
</dbReference>
<sequence>MSLITEEQVILDLTGADRHEATRTLGERLVASGRCTDLDTFIDDVRKREEVMATGLPGGIGIPHARSAAITEPSLVFGRAADGIDWGAKDGPATLVFLIAAPEGGGDAHMQMLPKLARALMKKDFKAALAAATTEEEVVRIVSAEVELDAPAAAPAASAGSAAAAASTVSSSADHTGAASGSVATATPPAKRVLNLVGVTSCPTGIAHTYMAAEGLENAAKAAGHHMVVETQGSAGSKPLSPEVIAAADAVIFAHDLPVKDARRFAGKPLVDVGVKKGISDGPGLINQAEALVAEWDADPAKREAAAAAAASAAASGGLTSKVEEGASTATKVRQWLMTGVSYMIPFVAAGGILIALSFMLAQVALGEDGAIQIVKYGLTAEGEFNITQNFNPLSLTSWAALLFVIGGASFGFLVPILSGFIAFAIADRPGLVPGIVGGSVAATMGAGFLGGLVTGLLGGFVARWVSNWNVAKGVRGVMPVVVIPLVSSLITIGLFITVLGRPIKGLTDGLNSWLTGMTGASSIILGIILGAMMGFDLGGPVNKVAYAFATTGLAAAGASTDAPQLKIMAAVMAAGMVAPLAMALATTIRPQLFSEPERENGKAAWLLGFSFISEGAIPFAAADPVRIIASSVVGSAVTGALAMLFGTTLRAPHGGIWVLPLIGNFLLFLVALAAGVLVTTGLVVALKSRDSKLATVEASATV</sequence>
<evidence type="ECO:0000256" key="11">
    <source>
        <dbReference type="ARBA" id="ARBA00023136"/>
    </source>
</evidence>
<dbReference type="InterPro" id="IPR003501">
    <property type="entry name" value="PTS_EIIB_2/3"/>
</dbReference>
<dbReference type="SUPFAM" id="SSF52794">
    <property type="entry name" value="PTS system IIB component-like"/>
    <property type="match status" value="1"/>
</dbReference>
<dbReference type="Gene3D" id="3.40.50.2300">
    <property type="match status" value="1"/>
</dbReference>
<organism evidence="16 17">
    <name type="scientific">Terrabacter aeriphilus</name>
    <dbReference type="NCBI Taxonomy" id="515662"/>
    <lineage>
        <taxon>Bacteria</taxon>
        <taxon>Bacillati</taxon>
        <taxon>Actinomycetota</taxon>
        <taxon>Actinomycetes</taxon>
        <taxon>Micrococcales</taxon>
        <taxon>Intrasporangiaceae</taxon>
        <taxon>Terrabacter</taxon>
    </lineage>
</organism>
<dbReference type="PANTHER" id="PTHR30505:SF0">
    <property type="entry name" value="FRUCTOSE-LIKE PTS SYSTEM EIIBC COMPONENT-RELATED"/>
    <property type="match status" value="1"/>
</dbReference>
<keyword evidence="11 12" id="KW-0472">Membrane</keyword>
<dbReference type="PANTHER" id="PTHR30505">
    <property type="entry name" value="FRUCTOSE-LIKE PERMEASE"/>
    <property type="match status" value="1"/>
</dbReference>
<dbReference type="NCBIfam" id="TIGR00829">
    <property type="entry name" value="FRU"/>
    <property type="match status" value="1"/>
</dbReference>
<feature type="transmembrane region" description="Helical" evidence="12">
    <location>
        <begin position="666"/>
        <end position="687"/>
    </location>
</feature>
<evidence type="ECO:0000259" key="15">
    <source>
        <dbReference type="PROSITE" id="PS51104"/>
    </source>
</evidence>
<dbReference type="InterPro" id="IPR003353">
    <property type="entry name" value="PTS_IIB_fruc"/>
</dbReference>
<evidence type="ECO:0000256" key="9">
    <source>
        <dbReference type="ARBA" id="ARBA00022777"/>
    </source>
</evidence>
<keyword evidence="7" id="KW-0598">Phosphotransferase system</keyword>
<feature type="transmembrane region" description="Helical" evidence="12">
    <location>
        <begin position="628"/>
        <end position="646"/>
    </location>
</feature>
<keyword evidence="8 12" id="KW-0812">Transmembrane</keyword>
<feature type="transmembrane region" description="Helical" evidence="12">
    <location>
        <begin position="341"/>
        <end position="362"/>
    </location>
</feature>
<dbReference type="InterPro" id="IPR006327">
    <property type="entry name" value="PTS_IIC_fruc"/>
</dbReference>